<dbReference type="InterPro" id="IPR036413">
    <property type="entry name" value="YaeB-like_sf"/>
</dbReference>
<dbReference type="EMBL" id="JAWJAY010000001">
    <property type="protein sequence ID" value="MDV2884653.1"/>
    <property type="molecule type" value="Genomic_DNA"/>
</dbReference>
<dbReference type="RefSeq" id="WP_323466113.1">
    <property type="nucleotide sequence ID" value="NZ_CP144224.1"/>
</dbReference>
<accession>A0AAJ2KZC2</accession>
<dbReference type="PROSITE" id="PS51668">
    <property type="entry name" value="TSAA_2"/>
    <property type="match status" value="1"/>
</dbReference>
<dbReference type="InterPro" id="IPR040372">
    <property type="entry name" value="YaeB-like"/>
</dbReference>
<protein>
    <submittedName>
        <fullName evidence="4">SAM-dependent methyltransferase</fullName>
    </submittedName>
</protein>
<name>A0AAJ2KZC2_ALKPS</name>
<dbReference type="Gene3D" id="2.40.30.70">
    <property type="entry name" value="YaeB-like"/>
    <property type="match status" value="1"/>
</dbReference>
<gene>
    <name evidence="4" type="ORF">RYX45_05650</name>
</gene>
<dbReference type="InterPro" id="IPR023370">
    <property type="entry name" value="TrmO-like_N"/>
</dbReference>
<dbReference type="Proteomes" id="UP001285636">
    <property type="component" value="Unassembled WGS sequence"/>
</dbReference>
<reference evidence="4" key="1">
    <citation type="submission" date="2023-10" db="EMBL/GenBank/DDBJ databases">
        <title>Screening of Alkalihalophilus pseudofirmusBZ-TG-HK211 and Its Alleviation of Salt Stress on Rapeseed Growth.</title>
        <authorList>
            <person name="Zhao B."/>
            <person name="Guo T."/>
        </authorList>
    </citation>
    <scope>NUCLEOTIDE SEQUENCE</scope>
    <source>
        <strain evidence="4">BZ-TG-HK211</strain>
    </source>
</reference>
<dbReference type="PANTHER" id="PTHR12818:SF0">
    <property type="entry name" value="TRNA (ADENINE(37)-N6)-METHYLTRANSFERASE"/>
    <property type="match status" value="1"/>
</dbReference>
<dbReference type="GO" id="GO:0008168">
    <property type="term" value="F:methyltransferase activity"/>
    <property type="evidence" value="ECO:0007669"/>
    <property type="project" value="UniProtKB-KW"/>
</dbReference>
<evidence type="ECO:0000256" key="2">
    <source>
        <dbReference type="ARBA" id="ARBA00033753"/>
    </source>
</evidence>
<dbReference type="CDD" id="cd09281">
    <property type="entry name" value="UPF0066"/>
    <property type="match status" value="1"/>
</dbReference>
<sequence>MITLTPIGVAYNLRNEIEDDYWGDIVSKIVLDSTFPEEAFNEIDSFSHLEIIFYFHKVSKDKIITGARHPRNDTSLPKVGIFSQRGKNRPNQLGLTTVKVVGRKGRELTVSGLDCINETPILDIKPVMQEFLPRETISQPGWTRDIMKNYWK</sequence>
<evidence type="ECO:0000313" key="5">
    <source>
        <dbReference type="Proteomes" id="UP001285636"/>
    </source>
</evidence>
<keyword evidence="4" id="KW-0489">Methyltransferase</keyword>
<proteinExistence type="inferred from homology"/>
<dbReference type="PANTHER" id="PTHR12818">
    <property type="entry name" value="TRNA (ADENINE(37)-N6)-METHYLTRANSFERASE"/>
    <property type="match status" value="1"/>
</dbReference>
<dbReference type="AlphaFoldDB" id="A0AAJ2KZC2"/>
<comment type="caution">
    <text evidence="4">The sequence shown here is derived from an EMBL/GenBank/DDBJ whole genome shotgun (WGS) entry which is preliminary data.</text>
</comment>
<keyword evidence="1" id="KW-0949">S-adenosyl-L-methionine</keyword>
<comment type="similarity">
    <text evidence="2">Belongs to the tRNA methyltransferase O family.</text>
</comment>
<dbReference type="GO" id="GO:0032259">
    <property type="term" value="P:methylation"/>
    <property type="evidence" value="ECO:0007669"/>
    <property type="project" value="UniProtKB-KW"/>
</dbReference>
<dbReference type="Pfam" id="PF01980">
    <property type="entry name" value="TrmO_N"/>
    <property type="match status" value="1"/>
</dbReference>
<dbReference type="InterPro" id="IPR036414">
    <property type="entry name" value="YaeB_N_sf"/>
</dbReference>
<feature type="domain" description="TsaA-like" evidence="3">
    <location>
        <begin position="4"/>
        <end position="136"/>
    </location>
</feature>
<organism evidence="4 5">
    <name type="scientific">Alkalihalophilus pseudofirmus</name>
    <name type="common">Bacillus pseudofirmus</name>
    <dbReference type="NCBI Taxonomy" id="79885"/>
    <lineage>
        <taxon>Bacteria</taxon>
        <taxon>Bacillati</taxon>
        <taxon>Bacillota</taxon>
        <taxon>Bacilli</taxon>
        <taxon>Bacillales</taxon>
        <taxon>Bacillaceae</taxon>
        <taxon>Alkalihalophilus</taxon>
    </lineage>
</organism>
<evidence type="ECO:0000313" key="4">
    <source>
        <dbReference type="EMBL" id="MDV2884653.1"/>
    </source>
</evidence>
<dbReference type="SUPFAM" id="SSF118196">
    <property type="entry name" value="YaeB-like"/>
    <property type="match status" value="1"/>
</dbReference>
<keyword evidence="4" id="KW-0808">Transferase</keyword>
<evidence type="ECO:0000256" key="1">
    <source>
        <dbReference type="ARBA" id="ARBA00022691"/>
    </source>
</evidence>
<evidence type="ECO:0000259" key="3">
    <source>
        <dbReference type="PROSITE" id="PS51668"/>
    </source>
</evidence>